<dbReference type="STRING" id="1503961.SAMN05421736_12089"/>
<protein>
    <submittedName>
        <fullName evidence="1">Uncharacterized protein</fullName>
    </submittedName>
</protein>
<organism evidence="1 2">
    <name type="scientific">Evansella caseinilytica</name>
    <dbReference type="NCBI Taxonomy" id="1503961"/>
    <lineage>
        <taxon>Bacteria</taxon>
        <taxon>Bacillati</taxon>
        <taxon>Bacillota</taxon>
        <taxon>Bacilli</taxon>
        <taxon>Bacillales</taxon>
        <taxon>Bacillaceae</taxon>
        <taxon>Evansella</taxon>
    </lineage>
</organism>
<dbReference type="AlphaFoldDB" id="A0A1H3UE58"/>
<gene>
    <name evidence="1" type="ORF">SAMN05421736_12089</name>
</gene>
<accession>A0A1H3UE58</accession>
<reference evidence="2" key="1">
    <citation type="submission" date="2016-10" db="EMBL/GenBank/DDBJ databases">
        <authorList>
            <person name="Varghese N."/>
            <person name="Submissions S."/>
        </authorList>
    </citation>
    <scope>NUCLEOTIDE SEQUENCE [LARGE SCALE GENOMIC DNA]</scope>
    <source>
        <strain evidence="2">SP</strain>
    </source>
</reference>
<dbReference type="EMBL" id="FNPI01000020">
    <property type="protein sequence ID" value="SDZ60658.1"/>
    <property type="molecule type" value="Genomic_DNA"/>
</dbReference>
<name>A0A1H3UE58_9BACI</name>
<evidence type="ECO:0000313" key="1">
    <source>
        <dbReference type="EMBL" id="SDZ60658.1"/>
    </source>
</evidence>
<dbReference type="Proteomes" id="UP000198935">
    <property type="component" value="Unassembled WGS sequence"/>
</dbReference>
<keyword evidence="2" id="KW-1185">Reference proteome</keyword>
<sequence>MYHIYKRKGVKRSLEAYDIRPSGEGTALLWKGISKAAAAPVVEVTISQPFRLIKRSKAALAVKESTRHFFMYA</sequence>
<evidence type="ECO:0000313" key="2">
    <source>
        <dbReference type="Proteomes" id="UP000198935"/>
    </source>
</evidence>
<proteinExistence type="predicted"/>